<sequence length="183" mass="19836">MNLIWENPAPRNLLPVHEFRRHTTEGITASRVITIGASLIAQDRAEASVISRVIGDAKAHGYPARRKDVRIIGGPTALDHDTTVPYTPWKLTAIWRPTQPDPWQLNCVGGPADGATAYVRPGQASAPCLVHKSRGRTVFVFDVDAAGWIPQATDQHLYVPAGVDPVTGHLVFRHATTGQEVAA</sequence>
<proteinExistence type="predicted"/>
<dbReference type="Proteomes" id="UP000297477">
    <property type="component" value="Unassembled WGS sequence"/>
</dbReference>
<evidence type="ECO:0000313" key="2">
    <source>
        <dbReference type="Proteomes" id="UP000297477"/>
    </source>
</evidence>
<accession>A0ABY2JWL9</accession>
<dbReference type="EMBL" id="SPKT01000044">
    <property type="protein sequence ID" value="TFH97829.1"/>
    <property type="molecule type" value="Genomic_DNA"/>
</dbReference>
<reference evidence="1 2" key="1">
    <citation type="submission" date="2019-03" db="EMBL/GenBank/DDBJ databases">
        <title>Reclassification of Micrococcus aloeverae and Micrococcus yunnanensis as later heterotypic synonyms of Micrococcus luteus.</title>
        <authorList>
            <person name="Huang C.-H."/>
        </authorList>
    </citation>
    <scope>NUCLEOTIDE SEQUENCE [LARGE SCALE GENOMIC DNA]</scope>
    <source>
        <strain evidence="1 2">BCRC 12151</strain>
    </source>
</reference>
<name>A0ABY2JWL9_9MICC</name>
<evidence type="ECO:0000313" key="1">
    <source>
        <dbReference type="EMBL" id="TFH97829.1"/>
    </source>
</evidence>
<keyword evidence="2" id="KW-1185">Reference proteome</keyword>
<comment type="caution">
    <text evidence="1">The sequence shown here is derived from an EMBL/GenBank/DDBJ whole genome shotgun (WGS) entry which is preliminary data.</text>
</comment>
<dbReference type="RefSeq" id="WP_067191852.1">
    <property type="nucleotide sequence ID" value="NZ_SPKT01000044.1"/>
</dbReference>
<organism evidence="1 2">
    <name type="scientific">Micrococcus lylae</name>
    <dbReference type="NCBI Taxonomy" id="1273"/>
    <lineage>
        <taxon>Bacteria</taxon>
        <taxon>Bacillati</taxon>
        <taxon>Actinomycetota</taxon>
        <taxon>Actinomycetes</taxon>
        <taxon>Micrococcales</taxon>
        <taxon>Micrococcaceae</taxon>
        <taxon>Micrococcus</taxon>
    </lineage>
</organism>
<gene>
    <name evidence="1" type="ORF">E4A49_11705</name>
</gene>
<protein>
    <submittedName>
        <fullName evidence="1">Uncharacterized protein</fullName>
    </submittedName>
</protein>